<reference evidence="6" key="1">
    <citation type="submission" date="2023-10" db="EMBL/GenBank/DDBJ databases">
        <authorList>
            <person name="Hackl T."/>
        </authorList>
    </citation>
    <scope>NUCLEOTIDE SEQUENCE</scope>
</reference>
<keyword evidence="5" id="KW-0560">Oxidoreductase</keyword>
<evidence type="ECO:0000256" key="2">
    <source>
        <dbReference type="ARBA" id="ARBA00022630"/>
    </source>
</evidence>
<dbReference type="GO" id="GO:0050660">
    <property type="term" value="F:flavin adenine dinucleotide binding"/>
    <property type="evidence" value="ECO:0007669"/>
    <property type="project" value="InterPro"/>
</dbReference>
<keyword evidence="3" id="KW-0274">FAD</keyword>
<dbReference type="EMBL" id="CAUWAG010000003">
    <property type="protein sequence ID" value="CAJ2499665.1"/>
    <property type="molecule type" value="Genomic_DNA"/>
</dbReference>
<dbReference type="Gene3D" id="3.50.50.60">
    <property type="entry name" value="FAD/NAD(P)-binding domain"/>
    <property type="match status" value="1"/>
</dbReference>
<dbReference type="SUPFAM" id="SSF51905">
    <property type="entry name" value="FAD/NAD(P)-binding domain"/>
    <property type="match status" value="1"/>
</dbReference>
<organism evidence="6 7">
    <name type="scientific">Anthostomella pinea</name>
    <dbReference type="NCBI Taxonomy" id="933095"/>
    <lineage>
        <taxon>Eukaryota</taxon>
        <taxon>Fungi</taxon>
        <taxon>Dikarya</taxon>
        <taxon>Ascomycota</taxon>
        <taxon>Pezizomycotina</taxon>
        <taxon>Sordariomycetes</taxon>
        <taxon>Xylariomycetidae</taxon>
        <taxon>Xylariales</taxon>
        <taxon>Xylariaceae</taxon>
        <taxon>Anthostomella</taxon>
    </lineage>
</organism>
<dbReference type="InterPro" id="IPR000960">
    <property type="entry name" value="Flavin_mOase"/>
</dbReference>
<keyword evidence="4" id="KW-0521">NADP</keyword>
<gene>
    <name evidence="6" type="ORF">KHLLAP_LOCUS133</name>
</gene>
<evidence type="ECO:0000256" key="3">
    <source>
        <dbReference type="ARBA" id="ARBA00022827"/>
    </source>
</evidence>
<dbReference type="AlphaFoldDB" id="A0AAI8YCF9"/>
<dbReference type="InterPro" id="IPR050346">
    <property type="entry name" value="FMO-like"/>
</dbReference>
<dbReference type="PRINTS" id="PR00370">
    <property type="entry name" value="FMOXYGENASE"/>
</dbReference>
<dbReference type="GO" id="GO:0050661">
    <property type="term" value="F:NADP binding"/>
    <property type="evidence" value="ECO:0007669"/>
    <property type="project" value="InterPro"/>
</dbReference>
<sequence>MEKIKPTVAVIGAGSSGLSMLKTLREDGFKVTCFERRSQVGGLWAYTEDKSMTTALEITTASISKYTCGMSDFPMPDKYPHHLAQWEFQEYMESYAKHFDLFRDIVFGATLKRATRNDTDTKWRLELDIDGQPRVEEFDKVALCHGYQTAPNMPEWEGSEKFQGTMIHSQEYRSAEDYQDKKVVVVGLGPTAADVISDVIPVASKVYTSHRRGAFMFPLFSNGTPADLQMNWRRRQMGLFMQRSFPRLTRWLGDFALKTMQHRMYGKFDPAWRLEPFPSITLSVRGTPDSILGFLKDGSLETLHGIKRFTGPRSIEFSDGTILDDVDAVISATGYGADFSAVPFVETSRPTDYGGPDLVRLWMNLFPPKYADSMVLLCHSTYGKNNGFSFSDVSSMAVSNVFRGVHPLPPPEEMEKQIDEHQEWVASRWRLDNAVDPSSVRGWVFQGFLHEAAGTGMENLGWGWKGWKFWLRDRQMSNLMNHGVETAHAFRYFETGKRKTWPGARDAIIHANDAVKVFPIQTPPM</sequence>
<evidence type="ECO:0000313" key="7">
    <source>
        <dbReference type="Proteomes" id="UP001295740"/>
    </source>
</evidence>
<name>A0AAI8YCF9_9PEZI</name>
<dbReference type="InterPro" id="IPR020946">
    <property type="entry name" value="Flavin_mOase-like"/>
</dbReference>
<dbReference type="PIRSF" id="PIRSF000332">
    <property type="entry name" value="FMO"/>
    <property type="match status" value="1"/>
</dbReference>
<protein>
    <submittedName>
        <fullName evidence="6">Uu.00g025180.m01.CDS01</fullName>
    </submittedName>
</protein>
<evidence type="ECO:0000256" key="5">
    <source>
        <dbReference type="ARBA" id="ARBA00023002"/>
    </source>
</evidence>
<comment type="similarity">
    <text evidence="1">Belongs to the FMO family.</text>
</comment>
<dbReference type="PANTHER" id="PTHR23023">
    <property type="entry name" value="DIMETHYLANILINE MONOOXYGENASE"/>
    <property type="match status" value="1"/>
</dbReference>
<dbReference type="GO" id="GO:0004499">
    <property type="term" value="F:N,N-dimethylaniline monooxygenase activity"/>
    <property type="evidence" value="ECO:0007669"/>
    <property type="project" value="InterPro"/>
</dbReference>
<keyword evidence="7" id="KW-1185">Reference proteome</keyword>
<accession>A0AAI8YCF9</accession>
<keyword evidence="2" id="KW-0285">Flavoprotein</keyword>
<dbReference type="Pfam" id="PF00743">
    <property type="entry name" value="FMO-like"/>
    <property type="match status" value="1"/>
</dbReference>
<proteinExistence type="inferred from homology"/>
<evidence type="ECO:0000256" key="4">
    <source>
        <dbReference type="ARBA" id="ARBA00022857"/>
    </source>
</evidence>
<evidence type="ECO:0000313" key="6">
    <source>
        <dbReference type="EMBL" id="CAJ2499665.1"/>
    </source>
</evidence>
<dbReference type="Proteomes" id="UP001295740">
    <property type="component" value="Unassembled WGS sequence"/>
</dbReference>
<evidence type="ECO:0000256" key="1">
    <source>
        <dbReference type="ARBA" id="ARBA00009183"/>
    </source>
</evidence>
<comment type="caution">
    <text evidence="6">The sequence shown here is derived from an EMBL/GenBank/DDBJ whole genome shotgun (WGS) entry which is preliminary data.</text>
</comment>
<dbReference type="InterPro" id="IPR036188">
    <property type="entry name" value="FAD/NAD-bd_sf"/>
</dbReference>